<feature type="domain" description="FZ" evidence="4">
    <location>
        <begin position="1"/>
        <end position="103"/>
    </location>
</feature>
<sequence>MKEYLPYTETLLPGVLGHETQEDANLALEQFSTLVQSGCSPHLKSFLCSVHFPKCVSGKAVSPCRTLCEQARASCEPLLNRFSFNWPENLKCEAFTTDSCEQVTKLDLMEDDQGGHHS</sequence>
<keyword evidence="6" id="KW-1185">Reference proteome</keyword>
<dbReference type="PANTHER" id="PTHR11309">
    <property type="entry name" value="FRIZZLED"/>
    <property type="match status" value="1"/>
</dbReference>
<dbReference type="InterPro" id="IPR015526">
    <property type="entry name" value="Frizzled/SFRP"/>
</dbReference>
<evidence type="ECO:0000256" key="3">
    <source>
        <dbReference type="PROSITE-ProRule" id="PRU00090"/>
    </source>
</evidence>
<comment type="caution">
    <text evidence="3">Lacks conserved residue(s) required for the propagation of feature annotation.</text>
</comment>
<dbReference type="PANTHER" id="PTHR11309:SF97">
    <property type="entry name" value="SECRETED FRIZZLED-RELATED PROTEIN 3"/>
    <property type="match status" value="1"/>
</dbReference>
<evidence type="ECO:0000313" key="6">
    <source>
        <dbReference type="Proteomes" id="UP000264800"/>
    </source>
</evidence>
<dbReference type="Pfam" id="PF01392">
    <property type="entry name" value="Fz"/>
    <property type="match status" value="1"/>
</dbReference>
<dbReference type="SUPFAM" id="SSF63501">
    <property type="entry name" value="Frizzled cysteine-rich domain"/>
    <property type="match status" value="1"/>
</dbReference>
<dbReference type="GO" id="GO:0005615">
    <property type="term" value="C:extracellular space"/>
    <property type="evidence" value="ECO:0007669"/>
    <property type="project" value="TreeGrafter"/>
</dbReference>
<dbReference type="InterPro" id="IPR020067">
    <property type="entry name" value="Frizzled_dom"/>
</dbReference>
<dbReference type="PROSITE" id="PS50038">
    <property type="entry name" value="FZ"/>
    <property type="match status" value="1"/>
</dbReference>
<evidence type="ECO:0000259" key="4">
    <source>
        <dbReference type="PROSITE" id="PS50038"/>
    </source>
</evidence>
<dbReference type="Proteomes" id="UP000264800">
    <property type="component" value="Unplaced"/>
</dbReference>
<dbReference type="SMART" id="SM00063">
    <property type="entry name" value="FRI"/>
    <property type="match status" value="1"/>
</dbReference>
<dbReference type="GeneTree" id="ENSGT00940000166686"/>
<keyword evidence="1" id="KW-0217">Developmental protein</keyword>
<dbReference type="Ensembl" id="ENSKMAT00000022597.1">
    <property type="protein sequence ID" value="ENSKMAP00000022312.1"/>
    <property type="gene ID" value="ENSKMAG00000016566.1"/>
</dbReference>
<dbReference type="InterPro" id="IPR036790">
    <property type="entry name" value="Frizzled_dom_sf"/>
</dbReference>
<dbReference type="Gene3D" id="1.10.2000.10">
    <property type="entry name" value="Frizzled cysteine-rich domain"/>
    <property type="match status" value="1"/>
</dbReference>
<organism evidence="5 6">
    <name type="scientific">Kryptolebias marmoratus</name>
    <name type="common">Mangrove killifish</name>
    <name type="synonym">Rivulus marmoratus</name>
    <dbReference type="NCBI Taxonomy" id="37003"/>
    <lineage>
        <taxon>Eukaryota</taxon>
        <taxon>Metazoa</taxon>
        <taxon>Chordata</taxon>
        <taxon>Craniata</taxon>
        <taxon>Vertebrata</taxon>
        <taxon>Euteleostomi</taxon>
        <taxon>Actinopterygii</taxon>
        <taxon>Neopterygii</taxon>
        <taxon>Teleostei</taxon>
        <taxon>Neoteleostei</taxon>
        <taxon>Acanthomorphata</taxon>
        <taxon>Ovalentaria</taxon>
        <taxon>Atherinomorphae</taxon>
        <taxon>Cyprinodontiformes</taxon>
        <taxon>Rivulidae</taxon>
        <taxon>Kryptolebias</taxon>
    </lineage>
</organism>
<dbReference type="GO" id="GO:0035567">
    <property type="term" value="P:non-canonical Wnt signaling pathway"/>
    <property type="evidence" value="ECO:0007669"/>
    <property type="project" value="TreeGrafter"/>
</dbReference>
<dbReference type="GO" id="GO:0005737">
    <property type="term" value="C:cytoplasm"/>
    <property type="evidence" value="ECO:0007669"/>
    <property type="project" value="TreeGrafter"/>
</dbReference>
<dbReference type="GO" id="GO:0017147">
    <property type="term" value="F:Wnt-protein binding"/>
    <property type="evidence" value="ECO:0007669"/>
    <property type="project" value="TreeGrafter"/>
</dbReference>
<name>A0A3Q3GF73_KRYMA</name>
<evidence type="ECO:0000256" key="1">
    <source>
        <dbReference type="ARBA" id="ARBA00022473"/>
    </source>
</evidence>
<protein>
    <recommendedName>
        <fullName evidence="4">FZ domain-containing protein</fullName>
    </recommendedName>
</protein>
<accession>A0A3Q3GF73</accession>
<keyword evidence="2 3" id="KW-1015">Disulfide bond</keyword>
<evidence type="ECO:0000313" key="5">
    <source>
        <dbReference type="Ensembl" id="ENSKMAP00000022312.1"/>
    </source>
</evidence>
<dbReference type="GO" id="GO:0060070">
    <property type="term" value="P:canonical Wnt signaling pathway"/>
    <property type="evidence" value="ECO:0007669"/>
    <property type="project" value="TreeGrafter"/>
</dbReference>
<dbReference type="STRING" id="37003.ENSKMAP00000022312"/>
<dbReference type="OMA" id="MKEYLPY"/>
<reference evidence="5" key="1">
    <citation type="submission" date="2025-08" db="UniProtKB">
        <authorList>
            <consortium name="Ensembl"/>
        </authorList>
    </citation>
    <scope>IDENTIFICATION</scope>
</reference>
<dbReference type="AlphaFoldDB" id="A0A3Q3GF73"/>
<reference evidence="5" key="2">
    <citation type="submission" date="2025-09" db="UniProtKB">
        <authorList>
            <consortium name="Ensembl"/>
        </authorList>
    </citation>
    <scope>IDENTIFICATION</scope>
</reference>
<evidence type="ECO:0000256" key="2">
    <source>
        <dbReference type="ARBA" id="ARBA00023157"/>
    </source>
</evidence>
<proteinExistence type="predicted"/>
<feature type="disulfide bond" evidence="3">
    <location>
        <begin position="68"/>
        <end position="92"/>
    </location>
</feature>